<dbReference type="UniPathway" id="UPA00219"/>
<accession>A0A261VT87</accession>
<evidence type="ECO:0000256" key="12">
    <source>
        <dbReference type="ARBA" id="ARBA00034000"/>
    </source>
</evidence>
<keyword evidence="11" id="KW-0961">Cell wall biogenesis/degradation</keyword>
<evidence type="ECO:0000256" key="13">
    <source>
        <dbReference type="PIRSR" id="PIRSR618044-1"/>
    </source>
</evidence>
<dbReference type="GO" id="GO:0009252">
    <property type="term" value="P:peptidoglycan biosynthetic process"/>
    <property type="evidence" value="ECO:0007669"/>
    <property type="project" value="UniProtKB-UniPathway"/>
</dbReference>
<evidence type="ECO:0000256" key="8">
    <source>
        <dbReference type="ARBA" id="ARBA00022801"/>
    </source>
</evidence>
<feature type="binding site" evidence="14">
    <location>
        <position position="221"/>
    </location>
    <ligand>
        <name>substrate</name>
    </ligand>
</feature>
<evidence type="ECO:0000256" key="6">
    <source>
        <dbReference type="ARBA" id="ARBA00022670"/>
    </source>
</evidence>
<feature type="chain" id="PRO_5012289007" description="serine-type D-Ala-D-Ala carboxypeptidase" evidence="16">
    <location>
        <begin position="21"/>
        <end position="383"/>
    </location>
</feature>
<evidence type="ECO:0000313" key="18">
    <source>
        <dbReference type="EMBL" id="OZI76820.1"/>
    </source>
</evidence>
<dbReference type="InterPro" id="IPR012907">
    <property type="entry name" value="Peptidase_S11_C"/>
</dbReference>
<dbReference type="GO" id="GO:0009002">
    <property type="term" value="F:serine-type D-Ala-D-Ala carboxypeptidase activity"/>
    <property type="evidence" value="ECO:0007669"/>
    <property type="project" value="UniProtKB-EC"/>
</dbReference>
<name>A0A261VT87_9BORD</name>
<feature type="active site" description="Acyl-ester intermediate" evidence="13">
    <location>
        <position position="56"/>
    </location>
</feature>
<evidence type="ECO:0000256" key="10">
    <source>
        <dbReference type="ARBA" id="ARBA00022984"/>
    </source>
</evidence>
<evidence type="ECO:0000256" key="16">
    <source>
        <dbReference type="SAM" id="SignalP"/>
    </source>
</evidence>
<dbReference type="InterPro" id="IPR037167">
    <property type="entry name" value="Peptidase_S11_C_sf"/>
</dbReference>
<evidence type="ECO:0000313" key="19">
    <source>
        <dbReference type="Proteomes" id="UP000215633"/>
    </source>
</evidence>
<dbReference type="PRINTS" id="PR00725">
    <property type="entry name" value="DADACBPTASE1"/>
</dbReference>
<dbReference type="Proteomes" id="UP000215633">
    <property type="component" value="Unassembled WGS sequence"/>
</dbReference>
<dbReference type="InterPro" id="IPR012338">
    <property type="entry name" value="Beta-lactam/transpept-like"/>
</dbReference>
<dbReference type="GO" id="GO:0071555">
    <property type="term" value="P:cell wall organization"/>
    <property type="evidence" value="ECO:0007669"/>
    <property type="project" value="UniProtKB-KW"/>
</dbReference>
<dbReference type="Pfam" id="PF00768">
    <property type="entry name" value="Peptidase_S11"/>
    <property type="match status" value="1"/>
</dbReference>
<dbReference type="Gene3D" id="3.40.710.10">
    <property type="entry name" value="DD-peptidase/beta-lactamase superfamily"/>
    <property type="match status" value="1"/>
</dbReference>
<keyword evidence="5" id="KW-0121">Carboxypeptidase</keyword>
<organism evidence="18 19">
    <name type="scientific">Bordetella genomosp. 2</name>
    <dbReference type="NCBI Taxonomy" id="1983456"/>
    <lineage>
        <taxon>Bacteria</taxon>
        <taxon>Pseudomonadati</taxon>
        <taxon>Pseudomonadota</taxon>
        <taxon>Betaproteobacteria</taxon>
        <taxon>Burkholderiales</taxon>
        <taxon>Alcaligenaceae</taxon>
        <taxon>Bordetella</taxon>
    </lineage>
</organism>
<dbReference type="EC" id="3.4.16.4" evidence="4"/>
<dbReference type="EMBL" id="NEVT01000006">
    <property type="protein sequence ID" value="OZI76820.1"/>
    <property type="molecule type" value="Genomic_DNA"/>
</dbReference>
<dbReference type="SMART" id="SM00936">
    <property type="entry name" value="PBP5_C"/>
    <property type="match status" value="1"/>
</dbReference>
<feature type="signal peptide" evidence="16">
    <location>
        <begin position="1"/>
        <end position="20"/>
    </location>
</feature>
<evidence type="ECO:0000256" key="2">
    <source>
        <dbReference type="ARBA" id="ARBA00004752"/>
    </source>
</evidence>
<keyword evidence="9" id="KW-0133">Cell shape</keyword>
<dbReference type="SUPFAM" id="SSF56601">
    <property type="entry name" value="beta-lactamase/transpeptidase-like"/>
    <property type="match status" value="1"/>
</dbReference>
<evidence type="ECO:0000256" key="3">
    <source>
        <dbReference type="ARBA" id="ARBA00007164"/>
    </source>
</evidence>
<dbReference type="Pfam" id="PF07943">
    <property type="entry name" value="PBP5_C"/>
    <property type="match status" value="1"/>
</dbReference>
<dbReference type="AlphaFoldDB" id="A0A261VT87"/>
<feature type="domain" description="Peptidase S11 D-Ala-D-Ala carboxypeptidase A C-terminal" evidence="17">
    <location>
        <begin position="275"/>
        <end position="363"/>
    </location>
</feature>
<feature type="active site" description="Proton acceptor" evidence="13">
    <location>
        <position position="59"/>
    </location>
</feature>
<comment type="pathway">
    <text evidence="2">Cell wall biogenesis; peptidoglycan biosynthesis.</text>
</comment>
<evidence type="ECO:0000256" key="9">
    <source>
        <dbReference type="ARBA" id="ARBA00022960"/>
    </source>
</evidence>
<dbReference type="SUPFAM" id="SSF69189">
    <property type="entry name" value="Penicillin-binding protein associated domain"/>
    <property type="match status" value="1"/>
</dbReference>
<keyword evidence="6" id="KW-0645">Protease</keyword>
<keyword evidence="19" id="KW-1185">Reference proteome</keyword>
<dbReference type="Gene3D" id="2.60.410.10">
    <property type="entry name" value="D-Ala-D-Ala carboxypeptidase, C-terminal domain"/>
    <property type="match status" value="1"/>
</dbReference>
<comment type="similarity">
    <text evidence="3 15">Belongs to the peptidase S11 family.</text>
</comment>
<evidence type="ECO:0000256" key="14">
    <source>
        <dbReference type="PIRSR" id="PIRSR618044-2"/>
    </source>
</evidence>
<keyword evidence="10" id="KW-0573">Peptidoglycan synthesis</keyword>
<reference evidence="19" key="1">
    <citation type="submission" date="2017-05" db="EMBL/GenBank/DDBJ databases">
        <title>Complete and WGS of Bordetella genogroups.</title>
        <authorList>
            <person name="Spilker T."/>
            <person name="Lipuma J."/>
        </authorList>
    </citation>
    <scope>NUCLEOTIDE SEQUENCE [LARGE SCALE GENOMIC DNA]</scope>
    <source>
        <strain evidence="19">AU8256</strain>
    </source>
</reference>
<dbReference type="InterPro" id="IPR018044">
    <property type="entry name" value="Peptidase_S11"/>
</dbReference>
<evidence type="ECO:0000256" key="1">
    <source>
        <dbReference type="ARBA" id="ARBA00003217"/>
    </source>
</evidence>
<dbReference type="InterPro" id="IPR015956">
    <property type="entry name" value="Peniciliin-bd_prot_C_sf"/>
</dbReference>
<dbReference type="InterPro" id="IPR001967">
    <property type="entry name" value="Peptidase_S11_N"/>
</dbReference>
<proteinExistence type="inferred from homology"/>
<comment type="function">
    <text evidence="1">Removes C-terminal D-alanyl residues from sugar-peptide cell wall precursors.</text>
</comment>
<dbReference type="GO" id="GO:0006508">
    <property type="term" value="P:proteolysis"/>
    <property type="evidence" value="ECO:0007669"/>
    <property type="project" value="UniProtKB-KW"/>
</dbReference>
<protein>
    <recommendedName>
        <fullName evidence="4">serine-type D-Ala-D-Ala carboxypeptidase</fullName>
        <ecNumber evidence="4">3.4.16.4</ecNumber>
    </recommendedName>
</protein>
<comment type="catalytic activity">
    <reaction evidence="12">
        <text>Preferential cleavage: (Ac)2-L-Lys-D-Ala-|-D-Ala. Also transpeptidation of peptidyl-alanyl moieties that are N-acyl substituents of D-alanine.</text>
        <dbReference type="EC" id="3.4.16.4"/>
    </reaction>
</comment>
<evidence type="ECO:0000256" key="15">
    <source>
        <dbReference type="RuleBase" id="RU004016"/>
    </source>
</evidence>
<feature type="active site" evidence="13">
    <location>
        <position position="118"/>
    </location>
</feature>
<evidence type="ECO:0000256" key="11">
    <source>
        <dbReference type="ARBA" id="ARBA00023316"/>
    </source>
</evidence>
<keyword evidence="8" id="KW-0378">Hydrolase</keyword>
<evidence type="ECO:0000256" key="7">
    <source>
        <dbReference type="ARBA" id="ARBA00022729"/>
    </source>
</evidence>
<evidence type="ECO:0000256" key="4">
    <source>
        <dbReference type="ARBA" id="ARBA00012448"/>
    </source>
</evidence>
<comment type="caution">
    <text evidence="18">The sequence shown here is derived from an EMBL/GenBank/DDBJ whole genome shotgun (WGS) entry which is preliminary data.</text>
</comment>
<dbReference type="GO" id="GO:0008360">
    <property type="term" value="P:regulation of cell shape"/>
    <property type="evidence" value="ECO:0007669"/>
    <property type="project" value="UniProtKB-KW"/>
</dbReference>
<sequence>MKKFCAGLLAAMACLAGAHAQVAAPPLTARAWLLLDATSGQEIASHNADARIEPASLTKVMTAYLVFEALGQGRLAPSQQVAVSTRAWKVAPGSSKMFLEPGTRVSVHDLLYGLLVQSGNDAAIALAEAVSGSVEAFVLRMNQKAGEMGLRGTHFASPHGLPDPGTYSTARDLSILAARLVRDYPELYKTYDSARTFTYNNITQSNRNRLLWVDPSVDGLKTGHTEAAGYCLIASAERPSGPDRRRLISVVMGTASDKLRTEESRVLLNWGFQGFKTVRLYAKGEALGTPQVWKGARDSVRIGLASDAYITVPVGAKVEPVIAKRQPLVAPLAAADQVGSLQVLVDGKPGRQWPLVTLDAVPEAGLAGRAWDTLRLWWQQQMG</sequence>
<gene>
    <name evidence="18" type="ORF">CAL24_15350</name>
</gene>
<evidence type="ECO:0000259" key="17">
    <source>
        <dbReference type="SMART" id="SM00936"/>
    </source>
</evidence>
<dbReference type="PANTHER" id="PTHR21581">
    <property type="entry name" value="D-ALANYL-D-ALANINE CARBOXYPEPTIDASE"/>
    <property type="match status" value="1"/>
</dbReference>
<dbReference type="PANTHER" id="PTHR21581:SF6">
    <property type="entry name" value="TRAFFICKING PROTEIN PARTICLE COMPLEX SUBUNIT 12"/>
    <property type="match status" value="1"/>
</dbReference>
<keyword evidence="7 16" id="KW-0732">Signal</keyword>
<evidence type="ECO:0000256" key="5">
    <source>
        <dbReference type="ARBA" id="ARBA00022645"/>
    </source>
</evidence>